<keyword evidence="9" id="KW-1185">Reference proteome</keyword>
<evidence type="ECO:0000256" key="2">
    <source>
        <dbReference type="ARBA" id="ARBA00022490"/>
    </source>
</evidence>
<dbReference type="NCBIfam" id="TIGR01280">
    <property type="entry name" value="xseB"/>
    <property type="match status" value="1"/>
</dbReference>
<gene>
    <name evidence="6 8" type="primary">xseB</name>
    <name evidence="8" type="ORF">GCM10011507_08060</name>
</gene>
<feature type="coiled-coil region" evidence="7">
    <location>
        <begin position="1"/>
        <end position="59"/>
    </location>
</feature>
<dbReference type="PANTHER" id="PTHR34137">
    <property type="entry name" value="EXODEOXYRIBONUCLEASE 7 SMALL SUBUNIT"/>
    <property type="match status" value="1"/>
</dbReference>
<dbReference type="HAMAP" id="MF_00337">
    <property type="entry name" value="Exonuc_7_S"/>
    <property type="match status" value="1"/>
</dbReference>
<dbReference type="Gene3D" id="1.10.287.1040">
    <property type="entry name" value="Exonuclease VII, small subunit"/>
    <property type="match status" value="1"/>
</dbReference>
<comment type="catalytic activity">
    <reaction evidence="6">
        <text>Exonucleolytic cleavage in either 5'- to 3'- or 3'- to 5'-direction to yield nucleoside 5'-phosphates.</text>
        <dbReference type="EC" id="3.1.11.6"/>
    </reaction>
</comment>
<comment type="function">
    <text evidence="6">Bidirectionally degrades single-stranded DNA into large acid-insoluble oligonucleotides, which are then degraded further into small acid-soluble oligonucleotides.</text>
</comment>
<dbReference type="Proteomes" id="UP000648801">
    <property type="component" value="Unassembled WGS sequence"/>
</dbReference>
<dbReference type="EMBL" id="BMJB01000001">
    <property type="protein sequence ID" value="GGA59065.1"/>
    <property type="molecule type" value="Genomic_DNA"/>
</dbReference>
<dbReference type="EC" id="3.1.11.6" evidence="6"/>
<dbReference type="InterPro" id="IPR003761">
    <property type="entry name" value="Exonuc_VII_S"/>
</dbReference>
<evidence type="ECO:0000313" key="9">
    <source>
        <dbReference type="Proteomes" id="UP000648801"/>
    </source>
</evidence>
<protein>
    <recommendedName>
        <fullName evidence="6">Exodeoxyribonuclease 7 small subunit</fullName>
        <ecNumber evidence="6">3.1.11.6</ecNumber>
    </recommendedName>
    <alternativeName>
        <fullName evidence="6">Exodeoxyribonuclease VII small subunit</fullName>
        <shortName evidence="6">Exonuclease VII small subunit</shortName>
    </alternativeName>
</protein>
<evidence type="ECO:0000256" key="4">
    <source>
        <dbReference type="ARBA" id="ARBA00022801"/>
    </source>
</evidence>
<dbReference type="InterPro" id="IPR037004">
    <property type="entry name" value="Exonuc_VII_ssu_sf"/>
</dbReference>
<organism evidence="8 9">
    <name type="scientific">Edaphobacter acidisoli</name>
    <dbReference type="NCBI Taxonomy" id="2040573"/>
    <lineage>
        <taxon>Bacteria</taxon>
        <taxon>Pseudomonadati</taxon>
        <taxon>Acidobacteriota</taxon>
        <taxon>Terriglobia</taxon>
        <taxon>Terriglobales</taxon>
        <taxon>Acidobacteriaceae</taxon>
        <taxon>Edaphobacter</taxon>
    </lineage>
</organism>
<reference evidence="8" key="2">
    <citation type="submission" date="2020-09" db="EMBL/GenBank/DDBJ databases">
        <authorList>
            <person name="Sun Q."/>
            <person name="Zhou Y."/>
        </authorList>
    </citation>
    <scope>NUCLEOTIDE SEQUENCE</scope>
    <source>
        <strain evidence="8">CGMCC 1.15447</strain>
    </source>
</reference>
<evidence type="ECO:0000256" key="6">
    <source>
        <dbReference type="HAMAP-Rule" id="MF_00337"/>
    </source>
</evidence>
<comment type="similarity">
    <text evidence="1 6">Belongs to the XseB family.</text>
</comment>
<dbReference type="GO" id="GO:0008855">
    <property type="term" value="F:exodeoxyribonuclease VII activity"/>
    <property type="evidence" value="ECO:0007669"/>
    <property type="project" value="UniProtKB-UniRule"/>
</dbReference>
<dbReference type="GO" id="GO:0005829">
    <property type="term" value="C:cytosol"/>
    <property type="evidence" value="ECO:0007669"/>
    <property type="project" value="TreeGrafter"/>
</dbReference>
<proteinExistence type="inferred from homology"/>
<keyword evidence="4 6" id="KW-0378">Hydrolase</keyword>
<dbReference type="PANTHER" id="PTHR34137:SF1">
    <property type="entry name" value="EXODEOXYRIBONUCLEASE 7 SMALL SUBUNIT"/>
    <property type="match status" value="1"/>
</dbReference>
<keyword evidence="5 6" id="KW-0269">Exonuclease</keyword>
<dbReference type="AlphaFoldDB" id="A0A916RIY7"/>
<dbReference type="GO" id="GO:0006308">
    <property type="term" value="P:DNA catabolic process"/>
    <property type="evidence" value="ECO:0007669"/>
    <property type="project" value="UniProtKB-UniRule"/>
</dbReference>
<dbReference type="RefSeq" id="WP_188758008.1">
    <property type="nucleotide sequence ID" value="NZ_BMJB01000001.1"/>
</dbReference>
<keyword evidence="2 6" id="KW-0963">Cytoplasm</keyword>
<dbReference type="Pfam" id="PF02609">
    <property type="entry name" value="Exonuc_VII_S"/>
    <property type="match status" value="1"/>
</dbReference>
<evidence type="ECO:0000256" key="1">
    <source>
        <dbReference type="ARBA" id="ARBA00009998"/>
    </source>
</evidence>
<dbReference type="GO" id="GO:0009318">
    <property type="term" value="C:exodeoxyribonuclease VII complex"/>
    <property type="evidence" value="ECO:0007669"/>
    <property type="project" value="UniProtKB-UniRule"/>
</dbReference>
<comment type="caution">
    <text evidence="8">The sequence shown here is derived from an EMBL/GenBank/DDBJ whole genome shotgun (WGS) entry which is preliminary data.</text>
</comment>
<sequence length="82" mass="9075">MAGFEDKLTALEQVVERLERGDLSLDESVKLFEEGVKLSDDCKKELEAAEGKIQILINRGNGAVKTADFDIDESNETAEDED</sequence>
<comment type="subunit">
    <text evidence="6">Heterooligomer composed of large and small subunits.</text>
</comment>
<dbReference type="SUPFAM" id="SSF116842">
    <property type="entry name" value="XseB-like"/>
    <property type="match status" value="1"/>
</dbReference>
<evidence type="ECO:0000256" key="5">
    <source>
        <dbReference type="ARBA" id="ARBA00022839"/>
    </source>
</evidence>
<accession>A0A916RIY7</accession>
<dbReference type="NCBIfam" id="NF002140">
    <property type="entry name" value="PRK00977.1-4"/>
    <property type="match status" value="1"/>
</dbReference>
<comment type="subcellular location">
    <subcellularLocation>
        <location evidence="6">Cytoplasm</location>
    </subcellularLocation>
</comment>
<keyword evidence="7" id="KW-0175">Coiled coil</keyword>
<name>A0A916RIY7_9BACT</name>
<evidence type="ECO:0000313" key="8">
    <source>
        <dbReference type="EMBL" id="GGA59065.1"/>
    </source>
</evidence>
<reference evidence="8" key="1">
    <citation type="journal article" date="2014" name="Int. J. Syst. Evol. Microbiol.">
        <title>Complete genome sequence of Corynebacterium casei LMG S-19264T (=DSM 44701T), isolated from a smear-ripened cheese.</title>
        <authorList>
            <consortium name="US DOE Joint Genome Institute (JGI-PGF)"/>
            <person name="Walter F."/>
            <person name="Albersmeier A."/>
            <person name="Kalinowski J."/>
            <person name="Ruckert C."/>
        </authorList>
    </citation>
    <scope>NUCLEOTIDE SEQUENCE</scope>
    <source>
        <strain evidence="8">CGMCC 1.15447</strain>
    </source>
</reference>
<keyword evidence="3 6" id="KW-0540">Nuclease</keyword>
<evidence type="ECO:0000256" key="3">
    <source>
        <dbReference type="ARBA" id="ARBA00022722"/>
    </source>
</evidence>
<evidence type="ECO:0000256" key="7">
    <source>
        <dbReference type="SAM" id="Coils"/>
    </source>
</evidence>